<evidence type="ECO:0000313" key="1">
    <source>
        <dbReference type="EMBL" id="MDA7414855.1"/>
    </source>
</evidence>
<dbReference type="AlphaFoldDB" id="A0AAE3N325"/>
<name>A0AAE3N325_9BURK</name>
<accession>A0AAE3N325</accession>
<dbReference type="EMBL" id="JAQIPB010000001">
    <property type="protein sequence ID" value="MDA7414855.1"/>
    <property type="molecule type" value="Genomic_DNA"/>
</dbReference>
<sequence length="73" mass="7838">MHTRQATIHGEVTFRAGDGATITIPEGPVSLDEAPDSVTLGWEADEDVVGSAALPRQQYEQYVKEGKIRVKGG</sequence>
<comment type="caution">
    <text evidence="1">The sequence shown here is derived from an EMBL/GenBank/DDBJ whole genome shotgun (WGS) entry which is preliminary data.</text>
</comment>
<dbReference type="Proteomes" id="UP001212602">
    <property type="component" value="Unassembled WGS sequence"/>
</dbReference>
<dbReference type="RefSeq" id="WP_271426133.1">
    <property type="nucleotide sequence ID" value="NZ_JAQIPB010000001.1"/>
</dbReference>
<gene>
    <name evidence="1" type="ORF">PGB34_00630</name>
</gene>
<keyword evidence="2" id="KW-1185">Reference proteome</keyword>
<reference evidence="1" key="1">
    <citation type="submission" date="2023-01" db="EMBL/GenBank/DDBJ databases">
        <title>Xenophilus mangrovi sp. nov., isolated from soil of Mangrove nature reserve.</title>
        <authorList>
            <person name="Xu S."/>
            <person name="Liu Z."/>
            <person name="Xu Y."/>
        </authorList>
    </citation>
    <scope>NUCLEOTIDE SEQUENCE</scope>
    <source>
        <strain evidence="1">YW8</strain>
    </source>
</reference>
<evidence type="ECO:0000313" key="2">
    <source>
        <dbReference type="Proteomes" id="UP001212602"/>
    </source>
</evidence>
<proteinExistence type="predicted"/>
<organism evidence="1 2">
    <name type="scientific">Xenophilus arseniciresistens</name>
    <dbReference type="NCBI Taxonomy" id="1283306"/>
    <lineage>
        <taxon>Bacteria</taxon>
        <taxon>Pseudomonadati</taxon>
        <taxon>Pseudomonadota</taxon>
        <taxon>Betaproteobacteria</taxon>
        <taxon>Burkholderiales</taxon>
        <taxon>Comamonadaceae</taxon>
        <taxon>Xenophilus</taxon>
    </lineage>
</organism>
<protein>
    <submittedName>
        <fullName evidence="1">Uncharacterized protein</fullName>
    </submittedName>
</protein>